<evidence type="ECO:0000256" key="8">
    <source>
        <dbReference type="ARBA" id="ARBA00022777"/>
    </source>
</evidence>
<evidence type="ECO:0000259" key="14">
    <source>
        <dbReference type="PROSITE" id="PS50109"/>
    </source>
</evidence>
<dbReference type="Proteomes" id="UP000287296">
    <property type="component" value="Unassembled WGS sequence"/>
</dbReference>
<evidence type="ECO:0000256" key="10">
    <source>
        <dbReference type="ARBA" id="ARBA00023012"/>
    </source>
</evidence>
<feature type="domain" description="Histidine kinase" evidence="14">
    <location>
        <begin position="434"/>
        <end position="651"/>
    </location>
</feature>
<keyword evidence="11 13" id="KW-0472">Membrane</keyword>
<evidence type="ECO:0000313" key="16">
    <source>
        <dbReference type="EMBL" id="RST59266.1"/>
    </source>
</evidence>
<dbReference type="SMART" id="SM00388">
    <property type="entry name" value="HisKA"/>
    <property type="match status" value="1"/>
</dbReference>
<evidence type="ECO:0000256" key="1">
    <source>
        <dbReference type="ARBA" id="ARBA00000085"/>
    </source>
</evidence>
<dbReference type="AlphaFoldDB" id="A0A429X759"/>
<protein>
    <recommendedName>
        <fullName evidence="3">histidine kinase</fullName>
        <ecNumber evidence="3">2.7.13.3</ecNumber>
    </recommendedName>
</protein>
<keyword evidence="5 12" id="KW-0597">Phosphoprotein</keyword>
<dbReference type="InterPro" id="IPR011623">
    <property type="entry name" value="7TMR_DISM_rcpt_extracell_dom1"/>
</dbReference>
<dbReference type="SUPFAM" id="SSF55874">
    <property type="entry name" value="ATPase domain of HSP90 chaperone/DNA topoisomerase II/histidine kinase"/>
    <property type="match status" value="2"/>
</dbReference>
<dbReference type="GO" id="GO:0005524">
    <property type="term" value="F:ATP binding"/>
    <property type="evidence" value="ECO:0007669"/>
    <property type="project" value="UniProtKB-KW"/>
</dbReference>
<feature type="transmembrane region" description="Helical" evidence="13">
    <location>
        <begin position="12"/>
        <end position="33"/>
    </location>
</feature>
<dbReference type="GO" id="GO:0000155">
    <property type="term" value="F:phosphorelay sensor kinase activity"/>
    <property type="evidence" value="ECO:0007669"/>
    <property type="project" value="InterPro"/>
</dbReference>
<dbReference type="InterPro" id="IPR004358">
    <property type="entry name" value="Sig_transdc_His_kin-like_C"/>
</dbReference>
<dbReference type="CDD" id="cd00082">
    <property type="entry name" value="HisKA"/>
    <property type="match status" value="1"/>
</dbReference>
<feature type="transmembrane region" description="Helical" evidence="13">
    <location>
        <begin position="388"/>
        <end position="408"/>
    </location>
</feature>
<dbReference type="InterPro" id="IPR036097">
    <property type="entry name" value="HisK_dim/P_sf"/>
</dbReference>
<feature type="modified residue" description="4-aspartylphosphate" evidence="12">
    <location>
        <position position="742"/>
    </location>
</feature>
<dbReference type="InterPro" id="IPR010559">
    <property type="entry name" value="Sig_transdc_His_kin_internal"/>
</dbReference>
<name>A0A429X759_SIMTE</name>
<dbReference type="InterPro" id="IPR008979">
    <property type="entry name" value="Galactose-bd-like_sf"/>
</dbReference>
<evidence type="ECO:0000256" key="11">
    <source>
        <dbReference type="ARBA" id="ARBA00023136"/>
    </source>
</evidence>
<dbReference type="CDD" id="cd17574">
    <property type="entry name" value="REC_OmpR"/>
    <property type="match status" value="1"/>
</dbReference>
<feature type="transmembrane region" description="Helical" evidence="13">
    <location>
        <begin position="328"/>
        <end position="348"/>
    </location>
</feature>
<dbReference type="Gene3D" id="2.60.120.260">
    <property type="entry name" value="Galactose-binding domain-like"/>
    <property type="match status" value="1"/>
</dbReference>
<keyword evidence="7" id="KW-0547">Nucleotide-binding</keyword>
<feature type="transmembrane region" description="Helical" evidence="13">
    <location>
        <begin position="209"/>
        <end position="232"/>
    </location>
</feature>
<keyword evidence="8" id="KW-0418">Kinase</keyword>
<evidence type="ECO:0000256" key="2">
    <source>
        <dbReference type="ARBA" id="ARBA00004236"/>
    </source>
</evidence>
<keyword evidence="10" id="KW-0902">Two-component regulatory system</keyword>
<dbReference type="InterPro" id="IPR003661">
    <property type="entry name" value="HisK_dim/P_dom"/>
</dbReference>
<gene>
    <name evidence="16" type="ORF">D5F11_012975</name>
</gene>
<dbReference type="PROSITE" id="PS50109">
    <property type="entry name" value="HIS_KIN"/>
    <property type="match status" value="2"/>
</dbReference>
<comment type="catalytic activity">
    <reaction evidence="1">
        <text>ATP + protein L-histidine = ADP + protein N-phospho-L-histidine.</text>
        <dbReference type="EC" id="2.7.13.3"/>
    </reaction>
</comment>
<feature type="transmembrane region" description="Helical" evidence="13">
    <location>
        <begin position="239"/>
        <end position="256"/>
    </location>
</feature>
<evidence type="ECO:0000256" key="12">
    <source>
        <dbReference type="PROSITE-ProRule" id="PRU00169"/>
    </source>
</evidence>
<evidence type="ECO:0000256" key="9">
    <source>
        <dbReference type="ARBA" id="ARBA00022840"/>
    </source>
</evidence>
<reference evidence="16 17" key="1">
    <citation type="submission" date="2018-12" db="EMBL/GenBank/DDBJ databases">
        <authorList>
            <person name="Sun L."/>
            <person name="Chen Z."/>
        </authorList>
    </citation>
    <scope>NUCLEOTIDE SEQUENCE [LARGE SCALE GENOMIC DNA]</scope>
    <source>
        <strain evidence="16 17">LMG 29736</strain>
    </source>
</reference>
<keyword evidence="6" id="KW-0808">Transferase</keyword>
<dbReference type="EMBL" id="QYTW02000012">
    <property type="protein sequence ID" value="RST59266.1"/>
    <property type="molecule type" value="Genomic_DNA"/>
</dbReference>
<dbReference type="PROSITE" id="PS50110">
    <property type="entry name" value="RESPONSE_REGULATORY"/>
    <property type="match status" value="1"/>
</dbReference>
<keyword evidence="9" id="KW-0067">ATP-binding</keyword>
<evidence type="ECO:0000256" key="7">
    <source>
        <dbReference type="ARBA" id="ARBA00022741"/>
    </source>
</evidence>
<dbReference type="InterPro" id="IPR011006">
    <property type="entry name" value="CheY-like_superfamily"/>
</dbReference>
<dbReference type="PANTHER" id="PTHR43547:SF2">
    <property type="entry name" value="HYBRID SIGNAL TRANSDUCTION HISTIDINE KINASE C"/>
    <property type="match status" value="1"/>
</dbReference>
<dbReference type="Pfam" id="PF02518">
    <property type="entry name" value="HATPase_c"/>
    <property type="match status" value="2"/>
</dbReference>
<dbReference type="Gene3D" id="1.10.287.130">
    <property type="match status" value="1"/>
</dbReference>
<feature type="transmembrane region" description="Helical" evidence="13">
    <location>
        <begin position="272"/>
        <end position="291"/>
    </location>
</feature>
<keyword evidence="13" id="KW-1133">Transmembrane helix</keyword>
<dbReference type="InterPro" id="IPR001789">
    <property type="entry name" value="Sig_transdc_resp-reg_receiver"/>
</dbReference>
<dbReference type="SMART" id="SM00448">
    <property type="entry name" value="REC"/>
    <property type="match status" value="1"/>
</dbReference>
<keyword evidence="4" id="KW-1003">Cell membrane</keyword>
<proteinExistence type="predicted"/>
<dbReference type="PRINTS" id="PR00344">
    <property type="entry name" value="BCTRLSENSOR"/>
</dbReference>
<dbReference type="EC" id="2.7.13.3" evidence="3"/>
<dbReference type="SUPFAM" id="SSF52172">
    <property type="entry name" value="CheY-like"/>
    <property type="match status" value="1"/>
</dbReference>
<evidence type="ECO:0000313" key="17">
    <source>
        <dbReference type="Proteomes" id="UP000287296"/>
    </source>
</evidence>
<evidence type="ECO:0000256" key="5">
    <source>
        <dbReference type="ARBA" id="ARBA00022553"/>
    </source>
</evidence>
<keyword evidence="13" id="KW-0812">Transmembrane</keyword>
<dbReference type="PANTHER" id="PTHR43547">
    <property type="entry name" value="TWO-COMPONENT HISTIDINE KINASE"/>
    <property type="match status" value="1"/>
</dbReference>
<dbReference type="InterPro" id="IPR005467">
    <property type="entry name" value="His_kinase_dom"/>
</dbReference>
<dbReference type="Pfam" id="PF00512">
    <property type="entry name" value="HisKA"/>
    <property type="match status" value="1"/>
</dbReference>
<evidence type="ECO:0000256" key="4">
    <source>
        <dbReference type="ARBA" id="ARBA00022475"/>
    </source>
</evidence>
<dbReference type="OrthoDB" id="9809348at2"/>
<evidence type="ECO:0000256" key="13">
    <source>
        <dbReference type="SAM" id="Phobius"/>
    </source>
</evidence>
<comment type="caution">
    <text evidence="16">The sequence shown here is derived from an EMBL/GenBank/DDBJ whole genome shotgun (WGS) entry which is preliminary data.</text>
</comment>
<feature type="domain" description="Response regulatory" evidence="15">
    <location>
        <begin position="694"/>
        <end position="809"/>
    </location>
</feature>
<dbReference type="Pfam" id="PF07695">
    <property type="entry name" value="7TMR-DISM_7TM"/>
    <property type="match status" value="1"/>
</dbReference>
<dbReference type="InterPro" id="IPR003594">
    <property type="entry name" value="HATPase_dom"/>
</dbReference>
<evidence type="ECO:0000259" key="15">
    <source>
        <dbReference type="PROSITE" id="PS50110"/>
    </source>
</evidence>
<dbReference type="CDD" id="cd16922">
    <property type="entry name" value="HATPase_EvgS-ArcB-TorS-like"/>
    <property type="match status" value="1"/>
</dbReference>
<dbReference type="SMART" id="SM00387">
    <property type="entry name" value="HATPase_c"/>
    <property type="match status" value="2"/>
</dbReference>
<accession>A0A429X759</accession>
<dbReference type="Gene3D" id="3.40.50.2300">
    <property type="match status" value="1"/>
</dbReference>
<sequence>MLNNNKITNKKIVSVVCIFLLLLTIFRLLWMFYYQTPGQPTVKNGVLDLRNWQFEENDTFSLDGDWLFYPNTFLSHGTSSVNHQSITVPESWENLLPERTAFGFGTYQLRILLPKKEKELYSFYFKEVATSSEVYVNGELIHKAGQPGESKQSYTGYLQPFITTFQSDNQELTILIHAANFDLSHAGGITKSIRFGTESAIHKEVMSTMILQTIVASILLLHVVYALFLLFINRFKQKEVIYFACLLFFAALSILVDDDKILFNLFSVNVEWSVKLASISFIFLIFFMLRFNQYYFSSKHRIYHILYILYGILLITCIFAPLKYFPYVFLFQIFINIGSYVVMVIHTYRMIRKGLAGALFIFLALISNFSNLAWGIAINLNIVDIPYYPFDFLIAIILFILLLINNALQLKKENTQQARKLEQMDVTRNEFLANTSHELRNPLHGIINITQSILDDEEEKLSPKHKSNLKLLVDVARRMSFTLNDLLDVAQLREDKFILNKKNIHLSAITSGVLDMLRFMTEGKDIKFDLQIEEDFPLVPADENRLIQILFNLIHNAIKYTESGDITIKAEHNRKTVTISIEDTGIGMDEKTKRSIFEPYEQKNAGMTALGGIGLGLHITRKLVELHGGEIQVQSTLGKGSTFYFTLPLLDKTVNNVDEKKEPEHLDSSIKINQEAENLLPAISQPEAYNHKPRILLVDDDPVNLQIIQGVLDKTYHISVALSGEEALNLIKNSQWDLIISDVMMPNMSGYELTQIIREQYSLSELPVLLLTARYQLEDIYNGFRSGANDYVVKPVDSLELKFRVRSLINLKLSIHEQLRMEAAWLQAQIRPHFLFNTLNTIVSLSDLDSERMIGLLEKFGNYLQRSFHVTNSETVIPLNNELDLVRSYLYIEKERFGERLTIEWDLDIININIPPLSIQPLVENAVQHGVLKQIEGGTVVIRIKKASNGVDVIITDNGVGMDQQKINKILNNTLTAFQGIGIINTNKRLKKIYGKGLTIESQPGIGTTVHFTIPDTITSKAATKKDYSDRF</sequence>
<dbReference type="GO" id="GO:0005886">
    <property type="term" value="C:plasma membrane"/>
    <property type="evidence" value="ECO:0007669"/>
    <property type="project" value="UniProtKB-SubCell"/>
</dbReference>
<feature type="domain" description="Histidine kinase" evidence="14">
    <location>
        <begin position="919"/>
        <end position="1018"/>
    </location>
</feature>
<dbReference type="RefSeq" id="WP_120116255.1">
    <property type="nucleotide sequence ID" value="NZ_QYTW02000012.1"/>
</dbReference>
<dbReference type="Pfam" id="PF06580">
    <property type="entry name" value="His_kinase"/>
    <property type="match status" value="1"/>
</dbReference>
<evidence type="ECO:0000256" key="3">
    <source>
        <dbReference type="ARBA" id="ARBA00012438"/>
    </source>
</evidence>
<comment type="subcellular location">
    <subcellularLocation>
        <location evidence="2">Cell membrane</location>
    </subcellularLocation>
</comment>
<organism evidence="16 17">
    <name type="scientific">Siminovitchia terrae</name>
    <name type="common">Bacillus terrae</name>
    <dbReference type="NCBI Taxonomy" id="1914933"/>
    <lineage>
        <taxon>Bacteria</taxon>
        <taxon>Bacillati</taxon>
        <taxon>Bacillota</taxon>
        <taxon>Bacilli</taxon>
        <taxon>Bacillales</taxon>
        <taxon>Bacillaceae</taxon>
        <taxon>Siminovitchia</taxon>
    </lineage>
</organism>
<evidence type="ECO:0000256" key="6">
    <source>
        <dbReference type="ARBA" id="ARBA00022679"/>
    </source>
</evidence>
<feature type="transmembrane region" description="Helical" evidence="13">
    <location>
        <begin position="355"/>
        <end position="376"/>
    </location>
</feature>
<feature type="transmembrane region" description="Helical" evidence="13">
    <location>
        <begin position="303"/>
        <end position="322"/>
    </location>
</feature>
<dbReference type="Gene3D" id="3.30.565.10">
    <property type="entry name" value="Histidine kinase-like ATPase, C-terminal domain"/>
    <property type="match status" value="2"/>
</dbReference>
<dbReference type="SUPFAM" id="SSF49785">
    <property type="entry name" value="Galactose-binding domain-like"/>
    <property type="match status" value="1"/>
</dbReference>
<dbReference type="InterPro" id="IPR036890">
    <property type="entry name" value="HATPase_C_sf"/>
</dbReference>
<dbReference type="Pfam" id="PF00072">
    <property type="entry name" value="Response_reg"/>
    <property type="match status" value="1"/>
</dbReference>
<dbReference type="FunFam" id="3.30.565.10:FF:000023">
    <property type="entry name" value="PAS domain-containing sensor histidine kinase"/>
    <property type="match status" value="1"/>
</dbReference>
<dbReference type="SUPFAM" id="SSF47384">
    <property type="entry name" value="Homodimeric domain of signal transducing histidine kinase"/>
    <property type="match status" value="1"/>
</dbReference>